<accession>A0ABS2ZUC2</accession>
<keyword evidence="2" id="KW-0378">Hydrolase</keyword>
<dbReference type="SUPFAM" id="SSF53474">
    <property type="entry name" value="alpha/beta-Hydrolases"/>
    <property type="match status" value="1"/>
</dbReference>
<reference evidence="2 3" key="1">
    <citation type="submission" date="2021-01" db="EMBL/GenBank/DDBJ databases">
        <title>Genome Sequencing of Type Strains.</title>
        <authorList>
            <person name="Lemaire J.F."/>
            <person name="Inderbitzin P."/>
            <person name="Collins S.B."/>
            <person name="Wespe N."/>
            <person name="Knight-Connoni V."/>
        </authorList>
    </citation>
    <scope>NUCLEOTIDE SEQUENCE [LARGE SCALE GENOMIC DNA]</scope>
    <source>
        <strain evidence="2 3">DSM 23009</strain>
    </source>
</reference>
<dbReference type="InterPro" id="IPR029058">
    <property type="entry name" value="AB_hydrolase_fold"/>
</dbReference>
<gene>
    <name evidence="2" type="ORF">JYA63_17040</name>
</gene>
<dbReference type="InterPro" id="IPR000073">
    <property type="entry name" value="AB_hydrolase_1"/>
</dbReference>
<name>A0ABS2ZUC2_9BACL</name>
<dbReference type="Gene3D" id="3.40.50.1820">
    <property type="entry name" value="alpha/beta hydrolase"/>
    <property type="match status" value="1"/>
</dbReference>
<evidence type="ECO:0000313" key="2">
    <source>
        <dbReference type="EMBL" id="MBN3555988.1"/>
    </source>
</evidence>
<dbReference type="Proteomes" id="UP001296923">
    <property type="component" value="Unassembled WGS sequence"/>
</dbReference>
<dbReference type="InterPro" id="IPR050266">
    <property type="entry name" value="AB_hydrolase_sf"/>
</dbReference>
<comment type="caution">
    <text evidence="2">The sequence shown here is derived from an EMBL/GenBank/DDBJ whole genome shotgun (WGS) entry which is preliminary data.</text>
</comment>
<evidence type="ECO:0000259" key="1">
    <source>
        <dbReference type="Pfam" id="PF00561"/>
    </source>
</evidence>
<feature type="domain" description="AB hydrolase-1" evidence="1">
    <location>
        <begin position="20"/>
        <end position="120"/>
    </location>
</feature>
<dbReference type="EMBL" id="JAFHKR010000039">
    <property type="protein sequence ID" value="MBN3555988.1"/>
    <property type="molecule type" value="Genomic_DNA"/>
</dbReference>
<dbReference type="PANTHER" id="PTHR43798">
    <property type="entry name" value="MONOACYLGLYCEROL LIPASE"/>
    <property type="match status" value="1"/>
</dbReference>
<evidence type="ECO:0000313" key="3">
    <source>
        <dbReference type="Proteomes" id="UP001296923"/>
    </source>
</evidence>
<dbReference type="RefSeq" id="WP_205726745.1">
    <property type="nucleotide sequence ID" value="NZ_JAFHKR010000039.1"/>
</dbReference>
<proteinExistence type="predicted"/>
<dbReference type="Pfam" id="PF00561">
    <property type="entry name" value="Abhydrolase_1"/>
    <property type="match status" value="1"/>
</dbReference>
<dbReference type="GO" id="GO:0016787">
    <property type="term" value="F:hydrolase activity"/>
    <property type="evidence" value="ECO:0007669"/>
    <property type="project" value="UniProtKB-KW"/>
</dbReference>
<organism evidence="2 3">
    <name type="scientific">Fictibacillus nanhaiensis</name>
    <dbReference type="NCBI Taxonomy" id="742169"/>
    <lineage>
        <taxon>Bacteria</taxon>
        <taxon>Bacillati</taxon>
        <taxon>Bacillota</taxon>
        <taxon>Bacilli</taxon>
        <taxon>Bacillales</taxon>
        <taxon>Fictibacillaceae</taxon>
        <taxon>Fictibacillus</taxon>
    </lineage>
</organism>
<protein>
    <submittedName>
        <fullName evidence="2">Alpha/beta hydrolase</fullName>
    </submittedName>
</protein>
<keyword evidence="3" id="KW-1185">Reference proteome</keyword>
<sequence>MPTLEMDNVVLNYEVRGSGKPIVFLHGLGASWKMWEPQIEAFSKKYQMIMVDLRGHGGSTKSFPNHQFSAKVMAEDIKQFLDKMNIEKTYMVGLSYGSVVAQLFACKYSIYLEKLILSNGYSEIPTKVSGWVLSLSNFIFKRLSYKTIINLLLKTYKKDEYTKKVLRDSFTFDKDMFIFAKSSDFPTHTDKLHGISVPTLVMGGDKKVMGVDERKASEILFNHIPFSTLALFKNAFDPLSTMKVHEFNEMIQYFLEDKNFRDYDDILIYTK</sequence>